<keyword evidence="11" id="KW-1185">Reference proteome</keyword>
<protein>
    <recommendedName>
        <fullName evidence="6">Spindle pole body component</fullName>
    </recommendedName>
</protein>
<evidence type="ECO:0000256" key="6">
    <source>
        <dbReference type="RuleBase" id="RU363050"/>
    </source>
</evidence>
<evidence type="ECO:0000256" key="2">
    <source>
        <dbReference type="ARBA" id="ARBA00010337"/>
    </source>
</evidence>
<dbReference type="Pfam" id="PF17681">
    <property type="entry name" value="GCP_N_terminal"/>
    <property type="match status" value="1"/>
</dbReference>
<proteinExistence type="inferred from homology"/>
<evidence type="ECO:0000256" key="5">
    <source>
        <dbReference type="ARBA" id="ARBA00023212"/>
    </source>
</evidence>
<dbReference type="GO" id="GO:0051321">
    <property type="term" value="P:meiotic cell cycle"/>
    <property type="evidence" value="ECO:0007669"/>
    <property type="project" value="TreeGrafter"/>
</dbReference>
<keyword evidence="5 6" id="KW-0206">Cytoskeleton</keyword>
<evidence type="ECO:0000259" key="8">
    <source>
        <dbReference type="Pfam" id="PF04130"/>
    </source>
</evidence>
<dbReference type="PANTHER" id="PTHR19302">
    <property type="entry name" value="GAMMA TUBULIN COMPLEX PROTEIN"/>
    <property type="match status" value="1"/>
</dbReference>
<evidence type="ECO:0000256" key="3">
    <source>
        <dbReference type="ARBA" id="ARBA00022490"/>
    </source>
</evidence>
<dbReference type="EMBL" id="KN831769">
    <property type="protein sequence ID" value="KIM47645.1"/>
    <property type="molecule type" value="Genomic_DNA"/>
</dbReference>
<gene>
    <name evidence="10" type="ORF">M413DRAFT_416709</name>
</gene>
<dbReference type="GO" id="GO:0051225">
    <property type="term" value="P:spindle assembly"/>
    <property type="evidence" value="ECO:0007669"/>
    <property type="project" value="TreeGrafter"/>
</dbReference>
<feature type="domain" description="Gamma tubulin complex component C-terminal" evidence="8">
    <location>
        <begin position="373"/>
        <end position="776"/>
    </location>
</feature>
<dbReference type="OrthoDB" id="1608002at2759"/>
<evidence type="ECO:0000313" key="11">
    <source>
        <dbReference type="Proteomes" id="UP000053424"/>
    </source>
</evidence>
<dbReference type="PANTHER" id="PTHR19302:SF27">
    <property type="entry name" value="GAMMA-TUBULIN COMPLEX COMPONENT 4"/>
    <property type="match status" value="1"/>
</dbReference>
<dbReference type="GO" id="GO:0000922">
    <property type="term" value="C:spindle pole"/>
    <property type="evidence" value="ECO:0007669"/>
    <property type="project" value="InterPro"/>
</dbReference>
<dbReference type="InterPro" id="IPR040457">
    <property type="entry name" value="GCP_C"/>
</dbReference>
<comment type="subcellular location">
    <subcellularLocation>
        <location evidence="1 6">Cytoplasm</location>
        <location evidence="1 6">Cytoskeleton</location>
        <location evidence="1 6">Microtubule organizing center</location>
    </subcellularLocation>
</comment>
<dbReference type="GO" id="GO:0031122">
    <property type="term" value="P:cytoplasmic microtubule organization"/>
    <property type="evidence" value="ECO:0007669"/>
    <property type="project" value="TreeGrafter"/>
</dbReference>
<comment type="similarity">
    <text evidence="2 6">Belongs to the TUBGCP family.</text>
</comment>
<dbReference type="GO" id="GO:0007020">
    <property type="term" value="P:microtubule nucleation"/>
    <property type="evidence" value="ECO:0007669"/>
    <property type="project" value="InterPro"/>
</dbReference>
<dbReference type="HOGENOM" id="CLU_009597_0_0_1"/>
<dbReference type="InterPro" id="IPR041470">
    <property type="entry name" value="GCP_N"/>
</dbReference>
<dbReference type="Pfam" id="PF04130">
    <property type="entry name" value="GCP_C_terminal"/>
    <property type="match status" value="1"/>
</dbReference>
<sequence>MRDWDSVWTDIEGGDRSIVITEVPASGGCSTVAVAPGVARIWHITSHLLADSIRGEYLREILVVSIEGIVVVELWEDEMGWEVLLVLAGHSSSLFPTDYSLNPAIIPLLHPGEQQSLEALGLIAFRYRKIKTSCAILSRSPSRYICALCATLSHILKEDYESLVIQTETKVLKRDSALVASGAFVPLSAVRAIFSVWDAPLAALAALVKEVEYEEEWKPGPLIDLLVARSKTGVHRIADIISRISVAVQRVWRTQLTAFLVHGSLSSVDPLAGADLAIREGSIPSCVSSQSRESIAYIGRAIATVKGVKGQKQPPRSLAIDHTAMLEGVLPADQHAFDLIISQIRINVGEWLWLNVLTKEDVDDAVDSLHVANYFLLRNGEFSLSVIREFERLKISRLTSRPGAPSMIREQDLNLALLRASLGTTAQHDPYLTRIRCVLPGGPLRPLLPSLTDDVPPTSPTSTLQNTSLFDTHLLGTTLQLSYNLSWPLDLFLDRADLSIYSSIFSFLSALRKTHTRVHTCWTSLSNSQRARRRWTGFGEGGTAEDHEARVQMLRCGWGVVRDMGWFLDTVLGYVMMDVVDVEFRKLNELLDKQRTGIQSQKTPGQPTGSGSHLDFTTLRTIHTNYLGRLLDGCLLTNGTLTSILKQVLDICERFVALVERWGGDVLPALLFEGSLRSDGEEQVGAMVKERWAVVAEIDETLRGYLESFYENLTQSMSQQPFSTTADASKSAFMGISMVNQTTHNFSRTARGIIDGESEQSRRHVERLLLRLDFNGELSKPRKGKGGTHGTDILAEGGLA</sequence>
<reference evidence="10 11" key="1">
    <citation type="submission" date="2014-04" db="EMBL/GenBank/DDBJ databases">
        <authorList>
            <consortium name="DOE Joint Genome Institute"/>
            <person name="Kuo A."/>
            <person name="Gay G."/>
            <person name="Dore J."/>
            <person name="Kohler A."/>
            <person name="Nagy L.G."/>
            <person name="Floudas D."/>
            <person name="Copeland A."/>
            <person name="Barry K.W."/>
            <person name="Cichocki N."/>
            <person name="Veneault-Fourrey C."/>
            <person name="LaButti K."/>
            <person name="Lindquist E.A."/>
            <person name="Lipzen A."/>
            <person name="Lundell T."/>
            <person name="Morin E."/>
            <person name="Murat C."/>
            <person name="Sun H."/>
            <person name="Tunlid A."/>
            <person name="Henrissat B."/>
            <person name="Grigoriev I.V."/>
            <person name="Hibbett D.S."/>
            <person name="Martin F."/>
            <person name="Nordberg H.P."/>
            <person name="Cantor M.N."/>
            <person name="Hua S.X."/>
        </authorList>
    </citation>
    <scope>NUCLEOTIDE SEQUENCE [LARGE SCALE GENOMIC DNA]</scope>
    <source>
        <strain evidence="11">h7</strain>
    </source>
</reference>
<evidence type="ECO:0000256" key="4">
    <source>
        <dbReference type="ARBA" id="ARBA00022701"/>
    </source>
</evidence>
<keyword evidence="3 6" id="KW-0963">Cytoplasm</keyword>
<feature type="region of interest" description="Disordered" evidence="7">
    <location>
        <begin position="779"/>
        <end position="800"/>
    </location>
</feature>
<dbReference type="Proteomes" id="UP000053424">
    <property type="component" value="Unassembled WGS sequence"/>
</dbReference>
<dbReference type="GO" id="GO:0044732">
    <property type="term" value="C:mitotic spindle pole body"/>
    <property type="evidence" value="ECO:0007669"/>
    <property type="project" value="TreeGrafter"/>
</dbReference>
<dbReference type="GO" id="GO:0051011">
    <property type="term" value="F:microtubule minus-end binding"/>
    <property type="evidence" value="ECO:0007669"/>
    <property type="project" value="TreeGrafter"/>
</dbReference>
<accession>A0A0C3CFX0</accession>
<dbReference type="STRING" id="686832.A0A0C3CFX0"/>
<dbReference type="InterPro" id="IPR042241">
    <property type="entry name" value="GCP_C_sf"/>
</dbReference>
<name>A0A0C3CFX0_HEBCY</name>
<evidence type="ECO:0000256" key="1">
    <source>
        <dbReference type="ARBA" id="ARBA00004267"/>
    </source>
</evidence>
<evidence type="ECO:0000259" key="9">
    <source>
        <dbReference type="Pfam" id="PF17681"/>
    </source>
</evidence>
<dbReference type="GO" id="GO:0043015">
    <property type="term" value="F:gamma-tubulin binding"/>
    <property type="evidence" value="ECO:0007669"/>
    <property type="project" value="InterPro"/>
</dbReference>
<evidence type="ECO:0000313" key="10">
    <source>
        <dbReference type="EMBL" id="KIM47645.1"/>
    </source>
</evidence>
<keyword evidence="4 6" id="KW-0493">Microtubule</keyword>
<organism evidence="10 11">
    <name type="scientific">Hebeloma cylindrosporum</name>
    <dbReference type="NCBI Taxonomy" id="76867"/>
    <lineage>
        <taxon>Eukaryota</taxon>
        <taxon>Fungi</taxon>
        <taxon>Dikarya</taxon>
        <taxon>Basidiomycota</taxon>
        <taxon>Agaricomycotina</taxon>
        <taxon>Agaricomycetes</taxon>
        <taxon>Agaricomycetidae</taxon>
        <taxon>Agaricales</taxon>
        <taxon>Agaricineae</taxon>
        <taxon>Hymenogastraceae</taxon>
        <taxon>Hebeloma</taxon>
    </lineage>
</organism>
<dbReference type="Gene3D" id="1.20.120.1900">
    <property type="entry name" value="Gamma-tubulin complex, C-terminal domain"/>
    <property type="match status" value="1"/>
</dbReference>
<dbReference type="GO" id="GO:0005874">
    <property type="term" value="C:microtubule"/>
    <property type="evidence" value="ECO:0007669"/>
    <property type="project" value="UniProtKB-KW"/>
</dbReference>
<evidence type="ECO:0000256" key="7">
    <source>
        <dbReference type="SAM" id="MobiDB-lite"/>
    </source>
</evidence>
<dbReference type="GO" id="GO:0000930">
    <property type="term" value="C:gamma-tubulin complex"/>
    <property type="evidence" value="ECO:0007669"/>
    <property type="project" value="UniProtKB-ARBA"/>
</dbReference>
<dbReference type="AlphaFoldDB" id="A0A0C3CFX0"/>
<reference evidence="11" key="2">
    <citation type="submission" date="2015-01" db="EMBL/GenBank/DDBJ databases">
        <title>Evolutionary Origins and Diversification of the Mycorrhizal Mutualists.</title>
        <authorList>
            <consortium name="DOE Joint Genome Institute"/>
            <consortium name="Mycorrhizal Genomics Consortium"/>
            <person name="Kohler A."/>
            <person name="Kuo A."/>
            <person name="Nagy L.G."/>
            <person name="Floudas D."/>
            <person name="Copeland A."/>
            <person name="Barry K.W."/>
            <person name="Cichocki N."/>
            <person name="Veneault-Fourrey C."/>
            <person name="LaButti K."/>
            <person name="Lindquist E.A."/>
            <person name="Lipzen A."/>
            <person name="Lundell T."/>
            <person name="Morin E."/>
            <person name="Murat C."/>
            <person name="Riley R."/>
            <person name="Ohm R."/>
            <person name="Sun H."/>
            <person name="Tunlid A."/>
            <person name="Henrissat B."/>
            <person name="Grigoriev I.V."/>
            <person name="Hibbett D.S."/>
            <person name="Martin F."/>
        </authorList>
    </citation>
    <scope>NUCLEOTIDE SEQUENCE [LARGE SCALE GENOMIC DNA]</scope>
    <source>
        <strain evidence="11">h7</strain>
    </source>
</reference>
<feature type="domain" description="Gamma tubulin complex component protein N-terminal" evidence="9">
    <location>
        <begin position="82"/>
        <end position="271"/>
    </location>
</feature>
<dbReference type="InterPro" id="IPR007259">
    <property type="entry name" value="GCP"/>
</dbReference>
<dbReference type="GO" id="GO:0000278">
    <property type="term" value="P:mitotic cell cycle"/>
    <property type="evidence" value="ECO:0007669"/>
    <property type="project" value="TreeGrafter"/>
</dbReference>